<evidence type="ECO:0000256" key="1">
    <source>
        <dbReference type="SAM" id="MobiDB-lite"/>
    </source>
</evidence>
<feature type="region of interest" description="Disordered" evidence="1">
    <location>
        <begin position="104"/>
        <end position="124"/>
    </location>
</feature>
<dbReference type="RefSeq" id="XP_003060176.1">
    <property type="nucleotide sequence ID" value="XM_003060130.1"/>
</dbReference>
<dbReference type="AlphaFoldDB" id="C1MW94"/>
<evidence type="ECO:0000313" key="3">
    <source>
        <dbReference type="EMBL" id="EEH56128.1"/>
    </source>
</evidence>
<dbReference type="EMBL" id="GG663741">
    <property type="protein sequence ID" value="EEH56128.1"/>
    <property type="molecule type" value="Genomic_DNA"/>
</dbReference>
<dbReference type="GeneID" id="9685614"/>
<dbReference type="STRING" id="564608.C1MW94"/>
<dbReference type="KEGG" id="mpp:MICPUCDRAFT_65587"/>
<dbReference type="PROSITE" id="PS00108">
    <property type="entry name" value="PROTEIN_KINASE_ST"/>
    <property type="match status" value="1"/>
</dbReference>
<dbReference type="PROSITE" id="PS50011">
    <property type="entry name" value="PROTEIN_KINASE_DOM"/>
    <property type="match status" value="1"/>
</dbReference>
<name>C1MW94_MICPC</name>
<dbReference type="OrthoDB" id="10252171at2759"/>
<dbReference type="SUPFAM" id="SSF56112">
    <property type="entry name" value="Protein kinase-like (PK-like)"/>
    <property type="match status" value="1"/>
</dbReference>
<dbReference type="Gene3D" id="1.10.510.10">
    <property type="entry name" value="Transferase(Phosphotransferase) domain 1"/>
    <property type="match status" value="1"/>
</dbReference>
<dbReference type="Proteomes" id="UP000001876">
    <property type="component" value="Unassembled WGS sequence"/>
</dbReference>
<keyword evidence="4" id="KW-1185">Reference proteome</keyword>
<reference evidence="3 4" key="1">
    <citation type="journal article" date="2009" name="Science">
        <title>Green evolution and dynamic adaptations revealed by genomes of the marine picoeukaryotes Micromonas.</title>
        <authorList>
            <person name="Worden A.Z."/>
            <person name="Lee J.H."/>
            <person name="Mock T."/>
            <person name="Rouze P."/>
            <person name="Simmons M.P."/>
            <person name="Aerts A.L."/>
            <person name="Allen A.E."/>
            <person name="Cuvelier M.L."/>
            <person name="Derelle E."/>
            <person name="Everett M.V."/>
            <person name="Foulon E."/>
            <person name="Grimwood J."/>
            <person name="Gundlach H."/>
            <person name="Henrissat B."/>
            <person name="Napoli C."/>
            <person name="McDonald S.M."/>
            <person name="Parker M.S."/>
            <person name="Rombauts S."/>
            <person name="Salamov A."/>
            <person name="Von Dassow P."/>
            <person name="Badger J.H."/>
            <person name="Coutinho P.M."/>
            <person name="Demir E."/>
            <person name="Dubchak I."/>
            <person name="Gentemann C."/>
            <person name="Eikrem W."/>
            <person name="Gready J.E."/>
            <person name="John U."/>
            <person name="Lanier W."/>
            <person name="Lindquist E.A."/>
            <person name="Lucas S."/>
            <person name="Mayer K.F."/>
            <person name="Moreau H."/>
            <person name="Not F."/>
            <person name="Otillar R."/>
            <person name="Panaud O."/>
            <person name="Pangilinan J."/>
            <person name="Paulsen I."/>
            <person name="Piegu B."/>
            <person name="Poliakov A."/>
            <person name="Robbens S."/>
            <person name="Schmutz J."/>
            <person name="Toulza E."/>
            <person name="Wyss T."/>
            <person name="Zelensky A."/>
            <person name="Zhou K."/>
            <person name="Armbrust E.V."/>
            <person name="Bhattacharya D."/>
            <person name="Goodenough U.W."/>
            <person name="Van de Peer Y."/>
            <person name="Grigoriev I.V."/>
        </authorList>
    </citation>
    <scope>NUCLEOTIDE SEQUENCE [LARGE SCALE GENOMIC DNA]</scope>
    <source>
        <strain evidence="3 4">CCMP1545</strain>
    </source>
</reference>
<dbReference type="GO" id="GO:0005524">
    <property type="term" value="F:ATP binding"/>
    <property type="evidence" value="ECO:0007669"/>
    <property type="project" value="InterPro"/>
</dbReference>
<dbReference type="InterPro" id="IPR000719">
    <property type="entry name" value="Prot_kinase_dom"/>
</dbReference>
<dbReference type="InterPro" id="IPR008271">
    <property type="entry name" value="Ser/Thr_kinase_AS"/>
</dbReference>
<accession>C1MW94</accession>
<proteinExistence type="predicted"/>
<feature type="domain" description="Protein kinase" evidence="2">
    <location>
        <begin position="1"/>
        <end position="344"/>
    </location>
</feature>
<dbReference type="eggNOG" id="KOG0594">
    <property type="taxonomic scope" value="Eukaryota"/>
</dbReference>
<dbReference type="SMART" id="SM00220">
    <property type="entry name" value="S_TKc"/>
    <property type="match status" value="1"/>
</dbReference>
<dbReference type="GO" id="GO:0004672">
    <property type="term" value="F:protein kinase activity"/>
    <property type="evidence" value="ECO:0007669"/>
    <property type="project" value="InterPro"/>
</dbReference>
<dbReference type="Pfam" id="PF00069">
    <property type="entry name" value="Pkinase"/>
    <property type="match status" value="1"/>
</dbReference>
<sequence length="358" mass="39958">MEWPSVERAGALQRARRVRAVHGRHRDLPEVRTHRISFISPARPPRVSSSCLRAPRPDQRRPHDVPRHHIFAHSARVFLLLLLFSFQGRRRAVQRDVDRRPVADVGERGRAHGRGPHAREHDRAGERMNCSKYQCYEFQPEGGDVGETGVTRKAMKELLGALARLHAAGIVHRDVKPANLIVSNVDDGVLKLIDLGSAAMCLGETPMNYYPGDGPADPRYCKPGETHLIPEGCPRPTKDNMKKLWNVHRPYAFDVFCAGTTMMQLAVVGLRSDAAIEKFLAEFCGKCNYDLVAWRKEYGDETRGLSFAALDVDDGAGWELAQALMTPERDARITAEKALECRYLAAAVEDAKKGAVAR</sequence>
<dbReference type="InterPro" id="IPR011009">
    <property type="entry name" value="Kinase-like_dom_sf"/>
</dbReference>
<gene>
    <name evidence="3" type="ORF">MICPUCDRAFT_65587</name>
</gene>
<protein>
    <submittedName>
        <fullName evidence="3">Predicted protein</fullName>
    </submittedName>
</protein>
<evidence type="ECO:0000259" key="2">
    <source>
        <dbReference type="PROSITE" id="PS50011"/>
    </source>
</evidence>
<evidence type="ECO:0000313" key="4">
    <source>
        <dbReference type="Proteomes" id="UP000001876"/>
    </source>
</evidence>
<dbReference type="PANTHER" id="PTHR46699">
    <property type="entry name" value="SERINE/THREONINE-PROTEIN KINASE STN8, CHLOROPLASTIC-RELATED"/>
    <property type="match status" value="1"/>
</dbReference>
<organism evidence="4">
    <name type="scientific">Micromonas pusilla (strain CCMP1545)</name>
    <name type="common">Picoplanktonic green alga</name>
    <dbReference type="NCBI Taxonomy" id="564608"/>
    <lineage>
        <taxon>Eukaryota</taxon>
        <taxon>Viridiplantae</taxon>
        <taxon>Chlorophyta</taxon>
        <taxon>Mamiellophyceae</taxon>
        <taxon>Mamiellales</taxon>
        <taxon>Mamiellaceae</taxon>
        <taxon>Micromonas</taxon>
    </lineage>
</organism>